<evidence type="ECO:0000313" key="2">
    <source>
        <dbReference type="Proteomes" id="UP000011663"/>
    </source>
</evidence>
<accession>A0A2U4F7Q4</accession>
<sequence length="470" mass="54076">MIRGLILAKVLGQTTPLKIMAGIYKSGRLHHAYLFYGDKGIGKFESALNYAKAICCERGNGTYCDECKSCKMIDQYKHPDVIVAATDERFRNAELYFNQYLEYKLPHLFNNFYTSCRSILYKAESMLFDSYDNYPVSEPKEYMLGSKKETSRYALIEPYYLAANYTLNELNADNAEFIDSIFRNKSKEALNIAKNKGGKKKLSIEGDFFTALKKIYYNIIHTVIPLDTVRNIIELTYRKPRISNKRIIIIEGIELMDKRAPNIFLRTLEEPSDNNIFILITSDTNKLVQDGMKPLRSRMMELKFSPLSENTLRSILMKRLRLNEEKTALALENSYGSVAKAVKYVLDKKSNTSDNIYKVLLSFMDAALNNVPPQIASLTSLLSEGEYEITDAIIEMINILKKSLEDKYLGIENRDYIFPSSISDESIVWTIDELDSAVNILMNTNTQPKMLLYKTLGNIYMWLHNYNKNL</sequence>
<dbReference type="Proteomes" id="UP000011663">
    <property type="component" value="Unassembled WGS sequence"/>
</dbReference>
<dbReference type="Gene3D" id="3.40.50.300">
    <property type="entry name" value="P-loop containing nucleotide triphosphate hydrolases"/>
    <property type="match status" value="2"/>
</dbReference>
<reference evidence="1 2" key="1">
    <citation type="submission" date="2012-07" db="EMBL/GenBank/DDBJ databases">
        <title>Genome sequence of Brachyspira sp. 30446, isolated from a pig with mucohaemorrhagic colitis.</title>
        <authorList>
            <person name="Rubin J.E."/>
            <person name="Fernando C."/>
            <person name="Harding J.C.S."/>
            <person name="Hill J.E."/>
        </authorList>
    </citation>
    <scope>NUCLEOTIDE SEQUENCE [LARGE SCALE GENOMIC DNA]</scope>
    <source>
        <strain evidence="1 2">30446</strain>
    </source>
</reference>
<dbReference type="PANTHER" id="PTHR11669">
    <property type="entry name" value="REPLICATION FACTOR C / DNA POLYMERASE III GAMMA-TAU SUBUNIT"/>
    <property type="match status" value="1"/>
</dbReference>
<name>A0A2U4F7Q4_9SPIR</name>
<dbReference type="PANTHER" id="PTHR11669:SF8">
    <property type="entry name" value="DNA POLYMERASE III SUBUNIT DELTA"/>
    <property type="match status" value="1"/>
</dbReference>
<dbReference type="InterPro" id="IPR050238">
    <property type="entry name" value="DNA_Rep/Repair_Clamp_Loader"/>
</dbReference>
<dbReference type="EMBL" id="ALNZ01000023">
    <property type="protein sequence ID" value="EKV57270.1"/>
    <property type="molecule type" value="Genomic_DNA"/>
</dbReference>
<dbReference type="GO" id="GO:0006261">
    <property type="term" value="P:DNA-templated DNA replication"/>
    <property type="evidence" value="ECO:0007669"/>
    <property type="project" value="TreeGrafter"/>
</dbReference>
<dbReference type="Pfam" id="PF13177">
    <property type="entry name" value="DNA_pol3_delta2"/>
    <property type="match status" value="2"/>
</dbReference>
<comment type="caution">
    <text evidence="1">The sequence shown here is derived from an EMBL/GenBank/DDBJ whole genome shotgun (WGS) entry which is preliminary data.</text>
</comment>
<proteinExistence type="predicted"/>
<dbReference type="InterPro" id="IPR027417">
    <property type="entry name" value="P-loop_NTPase"/>
</dbReference>
<gene>
    <name evidence="1" type="ORF">A966_06455</name>
</gene>
<organism evidence="1 2">
    <name type="scientific">Brachyspira hampsonii 30446</name>
    <dbReference type="NCBI Taxonomy" id="1289135"/>
    <lineage>
        <taxon>Bacteria</taxon>
        <taxon>Pseudomonadati</taxon>
        <taxon>Spirochaetota</taxon>
        <taxon>Spirochaetia</taxon>
        <taxon>Brachyspirales</taxon>
        <taxon>Brachyspiraceae</taxon>
        <taxon>Brachyspira</taxon>
    </lineage>
</organism>
<dbReference type="STRING" id="1289135.A966_06455"/>
<dbReference type="AlphaFoldDB" id="A0A2U4F7Q4"/>
<evidence type="ECO:0000313" key="1">
    <source>
        <dbReference type="EMBL" id="EKV57270.1"/>
    </source>
</evidence>
<dbReference type="SUPFAM" id="SSF52540">
    <property type="entry name" value="P-loop containing nucleoside triphosphate hydrolases"/>
    <property type="match status" value="1"/>
</dbReference>
<protein>
    <submittedName>
        <fullName evidence="1">DNA polymerase III subunit delta</fullName>
    </submittedName>
</protein>